<dbReference type="Gene3D" id="3.90.930.12">
    <property type="entry name" value="Ribosomal protein L6, alpha-beta domain"/>
    <property type="match status" value="2"/>
</dbReference>
<dbReference type="PIRSF" id="PIRSF002162">
    <property type="entry name" value="Ribosomal_L6"/>
    <property type="match status" value="1"/>
</dbReference>
<dbReference type="GO" id="GO:0022625">
    <property type="term" value="C:cytosolic large ribosomal subunit"/>
    <property type="evidence" value="ECO:0007669"/>
    <property type="project" value="UniProtKB-UniRule"/>
</dbReference>
<organism evidence="9 10">
    <name type="scientific">Sphingobacterium cellulitidis</name>
    <dbReference type="NCBI Taxonomy" id="1768011"/>
    <lineage>
        <taxon>Bacteria</taxon>
        <taxon>Pseudomonadati</taxon>
        <taxon>Bacteroidota</taxon>
        <taxon>Sphingobacteriia</taxon>
        <taxon>Sphingobacteriales</taxon>
        <taxon>Sphingobacteriaceae</taxon>
        <taxon>Sphingobacterium</taxon>
    </lineage>
</organism>
<evidence type="ECO:0000256" key="2">
    <source>
        <dbReference type="ARBA" id="ARBA00022884"/>
    </source>
</evidence>
<evidence type="ECO:0000256" key="4">
    <source>
        <dbReference type="ARBA" id="ARBA00023274"/>
    </source>
</evidence>
<dbReference type="InterPro" id="IPR020040">
    <property type="entry name" value="Ribosomal_uL6_a/b-dom"/>
</dbReference>
<dbReference type="FunFam" id="3.90.930.12:FF:000002">
    <property type="entry name" value="50S ribosomal protein L6"/>
    <property type="match status" value="1"/>
</dbReference>
<dbReference type="AlphaFoldDB" id="A0A8H9G1A6"/>
<dbReference type="InterPro" id="IPR002358">
    <property type="entry name" value="Ribosomal_uL6_CS"/>
</dbReference>
<dbReference type="GO" id="GO:0002181">
    <property type="term" value="P:cytoplasmic translation"/>
    <property type="evidence" value="ECO:0007669"/>
    <property type="project" value="TreeGrafter"/>
</dbReference>
<evidence type="ECO:0000256" key="5">
    <source>
        <dbReference type="HAMAP-Rule" id="MF_01365"/>
    </source>
</evidence>
<proteinExistence type="inferred from homology"/>
<keyword evidence="1 5" id="KW-0699">rRNA-binding</keyword>
<feature type="domain" description="Large ribosomal subunit protein uL6 alpha-beta" evidence="8">
    <location>
        <begin position="11"/>
        <end position="83"/>
    </location>
</feature>
<accession>A0A8H9G1A6</accession>
<reference evidence="9" key="1">
    <citation type="journal article" date="2014" name="Int. J. Syst. Evol. Microbiol.">
        <title>Complete genome sequence of Corynebacterium casei LMG S-19264T (=DSM 44701T), isolated from a smear-ripened cheese.</title>
        <authorList>
            <consortium name="US DOE Joint Genome Institute (JGI-PGF)"/>
            <person name="Walter F."/>
            <person name="Albersmeier A."/>
            <person name="Kalinowski J."/>
            <person name="Ruckert C."/>
        </authorList>
    </citation>
    <scope>NUCLEOTIDE SEQUENCE</scope>
    <source>
        <strain evidence="9">CGMCC 1.15966</strain>
    </source>
</reference>
<evidence type="ECO:0000256" key="3">
    <source>
        <dbReference type="ARBA" id="ARBA00022980"/>
    </source>
</evidence>
<keyword evidence="10" id="KW-1185">Reference proteome</keyword>
<keyword evidence="3 5" id="KW-0689">Ribosomal protein</keyword>
<dbReference type="GO" id="GO:0019843">
    <property type="term" value="F:rRNA binding"/>
    <property type="evidence" value="ECO:0007669"/>
    <property type="project" value="UniProtKB-UniRule"/>
</dbReference>
<comment type="function">
    <text evidence="5 7">This protein binds to the 23S rRNA, and is important in its secondary structure. It is located near the subunit interface in the base of the L7/L12 stalk, and near the tRNA binding site of the peptidyltransferase center.</text>
</comment>
<dbReference type="SUPFAM" id="SSF56053">
    <property type="entry name" value="Ribosomal protein L6"/>
    <property type="match status" value="2"/>
</dbReference>
<dbReference type="InterPro" id="IPR036789">
    <property type="entry name" value="Ribosomal_uL6-like_a/b-dom_sf"/>
</dbReference>
<dbReference type="HAMAP" id="MF_01365_B">
    <property type="entry name" value="Ribosomal_uL6_B"/>
    <property type="match status" value="1"/>
</dbReference>
<comment type="caution">
    <text evidence="9">The sequence shown here is derived from an EMBL/GenBank/DDBJ whole genome shotgun (WGS) entry which is preliminary data.</text>
</comment>
<name>A0A8H9G1A6_9SPHI</name>
<evidence type="ECO:0000256" key="7">
    <source>
        <dbReference type="RuleBase" id="RU003870"/>
    </source>
</evidence>
<feature type="domain" description="Large ribosomal subunit protein uL6 alpha-beta" evidence="8">
    <location>
        <begin position="91"/>
        <end position="168"/>
    </location>
</feature>
<evidence type="ECO:0000259" key="8">
    <source>
        <dbReference type="Pfam" id="PF00347"/>
    </source>
</evidence>
<dbReference type="PRINTS" id="PR00059">
    <property type="entry name" value="RIBOSOMALL6"/>
</dbReference>
<sequence length="184" mass="19967">MSRIGKAPIAIPSGVTVTVSDKNLVTVKGPKGELTQQVDRDITVSQEEGNIVVSRSTEQKKHKALHGLYRALLNNMVVGVTEGYKTTQELVGVGYRAANNGNTLELTLGFSHQIVFVLPEEIKVTTTADKGKNPTITLESIDKQLIGQVAAKIRSFRKPEPYKGKGIKFAGEVLRRKAGKSAKK</sequence>
<dbReference type="PROSITE" id="PS00525">
    <property type="entry name" value="RIBOSOMAL_L6_1"/>
    <property type="match status" value="1"/>
</dbReference>
<gene>
    <name evidence="5 9" type="primary">rplF</name>
    <name evidence="9" type="ORF">GCM10011516_25020</name>
</gene>
<comment type="similarity">
    <text evidence="5 6">Belongs to the universal ribosomal protein uL6 family.</text>
</comment>
<dbReference type="EMBL" id="BMKM01000006">
    <property type="protein sequence ID" value="GGE26348.1"/>
    <property type="molecule type" value="Genomic_DNA"/>
</dbReference>
<dbReference type="RefSeq" id="WP_094257899.1">
    <property type="nucleotide sequence ID" value="NZ_BMKM01000006.1"/>
</dbReference>
<evidence type="ECO:0000313" key="10">
    <source>
        <dbReference type="Proteomes" id="UP000614460"/>
    </source>
</evidence>
<evidence type="ECO:0000313" key="9">
    <source>
        <dbReference type="EMBL" id="GGE26348.1"/>
    </source>
</evidence>
<dbReference type="Pfam" id="PF00347">
    <property type="entry name" value="Ribosomal_L6"/>
    <property type="match status" value="2"/>
</dbReference>
<keyword evidence="2 5" id="KW-0694">RNA-binding</keyword>
<dbReference type="PANTHER" id="PTHR11655">
    <property type="entry name" value="60S/50S RIBOSOMAL PROTEIN L6/L9"/>
    <property type="match status" value="1"/>
</dbReference>
<comment type="subunit">
    <text evidence="5">Part of the 50S ribosomal subunit.</text>
</comment>
<reference evidence="9" key="2">
    <citation type="submission" date="2020-09" db="EMBL/GenBank/DDBJ databases">
        <authorList>
            <person name="Sun Q."/>
            <person name="Zhou Y."/>
        </authorList>
    </citation>
    <scope>NUCLEOTIDE SEQUENCE</scope>
    <source>
        <strain evidence="9">CGMCC 1.15966</strain>
    </source>
</reference>
<protein>
    <recommendedName>
        <fullName evidence="5">Large ribosomal subunit protein uL6</fullName>
    </recommendedName>
</protein>
<keyword evidence="4 5" id="KW-0687">Ribonucleoprotein</keyword>
<evidence type="ECO:0000256" key="6">
    <source>
        <dbReference type="RuleBase" id="RU003869"/>
    </source>
</evidence>
<dbReference type="PANTHER" id="PTHR11655:SF14">
    <property type="entry name" value="LARGE RIBOSOMAL SUBUNIT PROTEIN UL6M"/>
    <property type="match status" value="1"/>
</dbReference>
<dbReference type="NCBIfam" id="TIGR03654">
    <property type="entry name" value="L6_bact"/>
    <property type="match status" value="1"/>
</dbReference>
<dbReference type="InterPro" id="IPR000702">
    <property type="entry name" value="Ribosomal_uL6-like"/>
</dbReference>
<dbReference type="GO" id="GO:0003735">
    <property type="term" value="F:structural constituent of ribosome"/>
    <property type="evidence" value="ECO:0007669"/>
    <property type="project" value="UniProtKB-UniRule"/>
</dbReference>
<dbReference type="InterPro" id="IPR019906">
    <property type="entry name" value="Ribosomal_uL6_bac-type"/>
</dbReference>
<dbReference type="Proteomes" id="UP000614460">
    <property type="component" value="Unassembled WGS sequence"/>
</dbReference>
<evidence type="ECO:0000256" key="1">
    <source>
        <dbReference type="ARBA" id="ARBA00022730"/>
    </source>
</evidence>